<accession>A0ABR4IEZ1</accession>
<sequence length="91" mass="9979">MESAPFGSLPFDHFFLRSADGQITGTIWIRGWFGKPGDEESQAAAADAAYKNKQGDEGQDSPSTIREEFMSDYRRTDTPDISDDGIELGTA</sequence>
<feature type="compositionally biased region" description="Basic and acidic residues" evidence="1">
    <location>
        <begin position="65"/>
        <end position="78"/>
    </location>
</feature>
<comment type="caution">
    <text evidence="2">The sequence shown here is derived from an EMBL/GenBank/DDBJ whole genome shotgun (WGS) entry which is preliminary data.</text>
</comment>
<reference evidence="2 3" key="1">
    <citation type="submission" date="2024-07" db="EMBL/GenBank/DDBJ databases">
        <title>Section-level genome sequencing and comparative genomics of Aspergillus sections Usti and Cavernicolus.</title>
        <authorList>
            <consortium name="Lawrence Berkeley National Laboratory"/>
            <person name="Nybo J.L."/>
            <person name="Vesth T.C."/>
            <person name="Theobald S."/>
            <person name="Frisvad J.C."/>
            <person name="Larsen T.O."/>
            <person name="Kjaerboelling I."/>
            <person name="Rothschild-Mancinelli K."/>
            <person name="Lyhne E.K."/>
            <person name="Kogle M.E."/>
            <person name="Barry K."/>
            <person name="Clum A."/>
            <person name="Na H."/>
            <person name="Ledsgaard L."/>
            <person name="Lin J."/>
            <person name="Lipzen A."/>
            <person name="Kuo A."/>
            <person name="Riley R."/>
            <person name="Mondo S."/>
            <person name="Labutti K."/>
            <person name="Haridas S."/>
            <person name="Pangalinan J."/>
            <person name="Salamov A.A."/>
            <person name="Simmons B.A."/>
            <person name="Magnuson J.K."/>
            <person name="Chen J."/>
            <person name="Drula E."/>
            <person name="Henrissat B."/>
            <person name="Wiebenga A."/>
            <person name="Lubbers R.J."/>
            <person name="Gomes A.C."/>
            <person name="Makela M.R."/>
            <person name="Stajich J."/>
            <person name="Grigoriev I.V."/>
            <person name="Mortensen U.H."/>
            <person name="De Vries R.P."/>
            <person name="Baker S.E."/>
            <person name="Andersen M.R."/>
        </authorList>
    </citation>
    <scope>NUCLEOTIDE SEQUENCE [LARGE SCALE GENOMIC DNA]</scope>
    <source>
        <strain evidence="2 3">CBS 123904</strain>
    </source>
</reference>
<keyword evidence="3" id="KW-1185">Reference proteome</keyword>
<evidence type="ECO:0000313" key="3">
    <source>
        <dbReference type="Proteomes" id="UP001610446"/>
    </source>
</evidence>
<evidence type="ECO:0000313" key="2">
    <source>
        <dbReference type="EMBL" id="KAL2826343.1"/>
    </source>
</evidence>
<evidence type="ECO:0000256" key="1">
    <source>
        <dbReference type="SAM" id="MobiDB-lite"/>
    </source>
</evidence>
<protein>
    <submittedName>
        <fullName evidence="2">Uncharacterized protein</fullName>
    </submittedName>
</protein>
<dbReference type="EMBL" id="JBFXLU010000449">
    <property type="protein sequence ID" value="KAL2826343.1"/>
    <property type="molecule type" value="Genomic_DNA"/>
</dbReference>
<gene>
    <name evidence="2" type="ORF">BJY01DRAFT_256037</name>
</gene>
<feature type="region of interest" description="Disordered" evidence="1">
    <location>
        <begin position="38"/>
        <end position="91"/>
    </location>
</feature>
<proteinExistence type="predicted"/>
<organism evidence="2 3">
    <name type="scientific">Aspergillus pseudoustus</name>
    <dbReference type="NCBI Taxonomy" id="1810923"/>
    <lineage>
        <taxon>Eukaryota</taxon>
        <taxon>Fungi</taxon>
        <taxon>Dikarya</taxon>
        <taxon>Ascomycota</taxon>
        <taxon>Pezizomycotina</taxon>
        <taxon>Eurotiomycetes</taxon>
        <taxon>Eurotiomycetidae</taxon>
        <taxon>Eurotiales</taxon>
        <taxon>Aspergillaceae</taxon>
        <taxon>Aspergillus</taxon>
        <taxon>Aspergillus subgen. Nidulantes</taxon>
    </lineage>
</organism>
<feature type="compositionally biased region" description="Acidic residues" evidence="1">
    <location>
        <begin position="80"/>
        <end position="91"/>
    </location>
</feature>
<dbReference type="Proteomes" id="UP001610446">
    <property type="component" value="Unassembled WGS sequence"/>
</dbReference>
<name>A0ABR4IEZ1_9EURO</name>